<evidence type="ECO:0000313" key="7">
    <source>
        <dbReference type="Proteomes" id="UP001152320"/>
    </source>
</evidence>
<feature type="compositionally biased region" description="Acidic residues" evidence="5">
    <location>
        <begin position="550"/>
        <end position="563"/>
    </location>
</feature>
<gene>
    <name evidence="6" type="ORF">HOLleu_09029</name>
</gene>
<evidence type="ECO:0000256" key="3">
    <source>
        <dbReference type="ARBA" id="ARBA00020462"/>
    </source>
</evidence>
<dbReference type="EMBL" id="JAIZAY010000003">
    <property type="protein sequence ID" value="KAJ8045911.1"/>
    <property type="molecule type" value="Genomic_DNA"/>
</dbReference>
<evidence type="ECO:0000256" key="5">
    <source>
        <dbReference type="SAM" id="MobiDB-lite"/>
    </source>
</evidence>
<feature type="compositionally biased region" description="Acidic residues" evidence="5">
    <location>
        <begin position="371"/>
        <end position="384"/>
    </location>
</feature>
<dbReference type="GO" id="GO:0006368">
    <property type="term" value="P:transcription elongation by RNA polymerase II"/>
    <property type="evidence" value="ECO:0007669"/>
    <property type="project" value="InterPro"/>
</dbReference>
<comment type="caution">
    <text evidence="6">The sequence shown here is derived from an EMBL/GenBank/DDBJ whole genome shotgun (WGS) entry which is preliminary data.</text>
</comment>
<dbReference type="PANTHER" id="PTHR23188">
    <property type="entry name" value="RNA POLYMERASE II-ASSOCIATED FACTOR 1 HOMOLOG"/>
    <property type="match status" value="1"/>
</dbReference>
<feature type="compositionally biased region" description="Basic and acidic residues" evidence="5">
    <location>
        <begin position="385"/>
        <end position="429"/>
    </location>
</feature>
<dbReference type="Pfam" id="PF03985">
    <property type="entry name" value="Paf1"/>
    <property type="match status" value="1"/>
</dbReference>
<evidence type="ECO:0000313" key="6">
    <source>
        <dbReference type="EMBL" id="KAJ8045911.1"/>
    </source>
</evidence>
<evidence type="ECO:0000256" key="4">
    <source>
        <dbReference type="ARBA" id="ARBA00023242"/>
    </source>
</evidence>
<dbReference type="Proteomes" id="UP001152320">
    <property type="component" value="Chromosome 3"/>
</dbReference>
<sequence>MPPTIQSGKHGDRDHKSRSTVPKRSDIVCRIKYLNQLPDIPFDPKFIKYPFDPNRFVEYNATSLERNYKHELLAEHDLGVTIDLINPDTYRIDPKAVLDPKDEKLLEEEISTPGDSKRSQRHARNVSWLRKTEYISSEYSRGQQNAEKPETKVAYTLKKKFNEEDVYQDRNNQIKAIQKTFEDAKKPIEKHYSKPFVTPVEILPVFPDFETWIHPCAQVNFDSDPSVRGKTTAEQTEEMSQAMIRGMVDESEEQFVGYFLPSNETMGKRKRDFEEEVDYREDEEYEYKLTREYNWNVKNKASKGYEENYFFLFRKGKGVFFNELETRVRLSKRRVKEGLSSNSILVVRHRELSEQELAVQEARLSQLENVLPDDEDEEMDEEGEETQKAEGEGSEGEKENGEEAEERAEGSGDEEHSGEENEDKTNADSDREEQDEEGEQEEGEQEAEEGERGEEMEDDDEHQGAEEEEQGEDERGEEMDQDQEEEEERDDEEREEEEQEDGDDEGREEEDEGEQEEEQEQEEEAEEEGEQEDGEADEQDEGEDQRRDDEQEIFGEDSGDESW</sequence>
<keyword evidence="7" id="KW-1185">Reference proteome</keyword>
<protein>
    <recommendedName>
        <fullName evidence="3">RNA polymerase II-associated factor 1 homolog</fullName>
    </recommendedName>
</protein>
<dbReference type="GO" id="GO:0003682">
    <property type="term" value="F:chromatin binding"/>
    <property type="evidence" value="ECO:0007669"/>
    <property type="project" value="TreeGrafter"/>
</dbReference>
<feature type="region of interest" description="Disordered" evidence="5">
    <location>
        <begin position="1"/>
        <end position="21"/>
    </location>
</feature>
<dbReference type="GO" id="GO:0000993">
    <property type="term" value="F:RNA polymerase II complex binding"/>
    <property type="evidence" value="ECO:0007669"/>
    <property type="project" value="TreeGrafter"/>
</dbReference>
<evidence type="ECO:0000256" key="2">
    <source>
        <dbReference type="ARBA" id="ARBA00007560"/>
    </source>
</evidence>
<feature type="compositionally biased region" description="Acidic residues" evidence="5">
    <location>
        <begin position="430"/>
        <end position="543"/>
    </location>
</feature>
<keyword evidence="4" id="KW-0539">Nucleus</keyword>
<dbReference type="InterPro" id="IPR007133">
    <property type="entry name" value="RNA_pol_II-assoc_Paf1"/>
</dbReference>
<name>A0A9Q1CIG0_HOLLE</name>
<proteinExistence type="inferred from homology"/>
<dbReference type="PANTHER" id="PTHR23188:SF12">
    <property type="entry name" value="RNA POLYMERASE II-ASSOCIATED FACTOR 1 HOMOLOG"/>
    <property type="match status" value="1"/>
</dbReference>
<comment type="subcellular location">
    <subcellularLocation>
        <location evidence="1">Nucleus</location>
    </subcellularLocation>
</comment>
<feature type="region of interest" description="Disordered" evidence="5">
    <location>
        <begin position="369"/>
        <end position="563"/>
    </location>
</feature>
<accession>A0A9Q1CIG0</accession>
<dbReference type="GO" id="GO:0016593">
    <property type="term" value="C:Cdc73/Paf1 complex"/>
    <property type="evidence" value="ECO:0007669"/>
    <property type="project" value="InterPro"/>
</dbReference>
<dbReference type="AlphaFoldDB" id="A0A9Q1CIG0"/>
<evidence type="ECO:0000256" key="1">
    <source>
        <dbReference type="ARBA" id="ARBA00004123"/>
    </source>
</evidence>
<feature type="compositionally biased region" description="Basic and acidic residues" evidence="5">
    <location>
        <begin position="9"/>
        <end position="21"/>
    </location>
</feature>
<organism evidence="6 7">
    <name type="scientific">Holothuria leucospilota</name>
    <name type="common">Black long sea cucumber</name>
    <name type="synonym">Mertensiothuria leucospilota</name>
    <dbReference type="NCBI Taxonomy" id="206669"/>
    <lineage>
        <taxon>Eukaryota</taxon>
        <taxon>Metazoa</taxon>
        <taxon>Echinodermata</taxon>
        <taxon>Eleutherozoa</taxon>
        <taxon>Echinozoa</taxon>
        <taxon>Holothuroidea</taxon>
        <taxon>Aspidochirotacea</taxon>
        <taxon>Aspidochirotida</taxon>
        <taxon>Holothuriidae</taxon>
        <taxon>Holothuria</taxon>
    </lineage>
</organism>
<reference evidence="6" key="1">
    <citation type="submission" date="2021-10" db="EMBL/GenBank/DDBJ databases">
        <title>Tropical sea cucumber genome reveals ecological adaptation and Cuvierian tubules defense mechanism.</title>
        <authorList>
            <person name="Chen T."/>
        </authorList>
    </citation>
    <scope>NUCLEOTIDE SEQUENCE</scope>
    <source>
        <strain evidence="6">Nanhai2018</strain>
        <tissue evidence="6">Muscle</tissue>
    </source>
</reference>
<dbReference type="OrthoDB" id="10260285at2759"/>
<comment type="similarity">
    <text evidence="2">Belongs to the PAF1 family.</text>
</comment>